<accession>A0A6G1SIP7</accession>
<name>A0A6G1SIP7_9ACAR</name>
<evidence type="ECO:0000256" key="7">
    <source>
        <dbReference type="SAM" id="MobiDB-lite"/>
    </source>
</evidence>
<dbReference type="SMART" id="SM01052">
    <property type="entry name" value="CAP_GLY"/>
    <property type="match status" value="1"/>
</dbReference>
<dbReference type="PROSITE" id="PS00845">
    <property type="entry name" value="CAP_GLY_1"/>
    <property type="match status" value="1"/>
</dbReference>
<protein>
    <submittedName>
        <fullName evidence="9">Restin</fullName>
    </submittedName>
</protein>
<keyword evidence="3" id="KW-0493">Microtubule</keyword>
<sequence>MLRRTIPTNQSSMISIEDDDDAASDVSTENFNLGERVLLDGKTKAQVVYFGPVHFSHDDDWVGIAFEEPVGKHNGTVAGTEYFKCDSMHGLFVRSHRLQRTDSSGMITARVKSPYRVRPKSAASTRSQDLEVEDDIFTKADQTDPLGFYEVRAGTLRSPDQPDEINSKLGRMVDEIHDGDQVNFASPWAHSSRTPTPTSQKYSSPMVRKVVPAKKVTTMNKTKPYSVTMGFGELD</sequence>
<feature type="region of interest" description="Disordered" evidence="7">
    <location>
        <begin position="184"/>
        <end position="206"/>
    </location>
</feature>
<dbReference type="GO" id="GO:0000132">
    <property type="term" value="P:establishment of mitotic spindle orientation"/>
    <property type="evidence" value="ECO:0007669"/>
    <property type="project" value="TreeGrafter"/>
</dbReference>
<dbReference type="Gene3D" id="2.30.30.190">
    <property type="entry name" value="CAP Gly-rich-like domain"/>
    <property type="match status" value="1"/>
</dbReference>
<dbReference type="PANTHER" id="PTHR18916">
    <property type="entry name" value="DYNACTIN 1-RELATED MICROTUBULE-BINDING"/>
    <property type="match status" value="1"/>
</dbReference>
<dbReference type="AlphaFoldDB" id="A0A6G1SIP7"/>
<evidence type="ECO:0000256" key="5">
    <source>
        <dbReference type="ARBA" id="ARBA00023054"/>
    </source>
</evidence>
<evidence type="ECO:0000256" key="3">
    <source>
        <dbReference type="ARBA" id="ARBA00022701"/>
    </source>
</evidence>
<organism evidence="9">
    <name type="scientific">Aceria tosichella</name>
    <name type="common">wheat curl mite</name>
    <dbReference type="NCBI Taxonomy" id="561515"/>
    <lineage>
        <taxon>Eukaryota</taxon>
        <taxon>Metazoa</taxon>
        <taxon>Ecdysozoa</taxon>
        <taxon>Arthropoda</taxon>
        <taxon>Chelicerata</taxon>
        <taxon>Arachnida</taxon>
        <taxon>Acari</taxon>
        <taxon>Acariformes</taxon>
        <taxon>Trombidiformes</taxon>
        <taxon>Prostigmata</taxon>
        <taxon>Eupodina</taxon>
        <taxon>Eriophyoidea</taxon>
        <taxon>Eriophyidae</taxon>
        <taxon>Eriophyinae</taxon>
        <taxon>Aceriini</taxon>
        <taxon>Aceria</taxon>
    </lineage>
</organism>
<dbReference type="GO" id="GO:0005874">
    <property type="term" value="C:microtubule"/>
    <property type="evidence" value="ECO:0007669"/>
    <property type="project" value="UniProtKB-KW"/>
</dbReference>
<evidence type="ECO:0000313" key="9">
    <source>
        <dbReference type="EMBL" id="MDE50416.1"/>
    </source>
</evidence>
<dbReference type="EMBL" id="GGYP01005645">
    <property type="protein sequence ID" value="MDE50416.1"/>
    <property type="molecule type" value="Transcribed_RNA"/>
</dbReference>
<evidence type="ECO:0000256" key="6">
    <source>
        <dbReference type="ARBA" id="ARBA00023212"/>
    </source>
</evidence>
<dbReference type="SUPFAM" id="SSF74924">
    <property type="entry name" value="Cap-Gly domain"/>
    <property type="match status" value="1"/>
</dbReference>
<dbReference type="GO" id="GO:0051286">
    <property type="term" value="C:cell tip"/>
    <property type="evidence" value="ECO:0007669"/>
    <property type="project" value="TreeGrafter"/>
</dbReference>
<comment type="subcellular location">
    <subcellularLocation>
        <location evidence="1">Cytoplasm</location>
        <location evidence="1">Cytoskeleton</location>
        <location evidence="1">Spindle</location>
    </subcellularLocation>
</comment>
<keyword evidence="2" id="KW-0963">Cytoplasm</keyword>
<feature type="domain" description="CAP-Gly" evidence="8">
    <location>
        <begin position="61"/>
        <end position="94"/>
    </location>
</feature>
<evidence type="ECO:0000256" key="4">
    <source>
        <dbReference type="ARBA" id="ARBA00023017"/>
    </source>
</evidence>
<gene>
    <name evidence="9" type="primary">CLIP-190</name>
    <name evidence="9" type="ORF">g.1901</name>
</gene>
<reference evidence="9" key="1">
    <citation type="submission" date="2018-10" db="EMBL/GenBank/DDBJ databases">
        <title>Transcriptome assembly of Aceria tosichella (Wheat curl mite) Type 2.</title>
        <authorList>
            <person name="Scully E.D."/>
            <person name="Geib S.M."/>
            <person name="Palmer N.A."/>
            <person name="Gupta A.K."/>
            <person name="Sarath G."/>
            <person name="Tatineni S."/>
        </authorList>
    </citation>
    <scope>NUCLEOTIDE SEQUENCE</scope>
    <source>
        <strain evidence="9">LincolnNE</strain>
    </source>
</reference>
<evidence type="ECO:0000256" key="2">
    <source>
        <dbReference type="ARBA" id="ARBA00022490"/>
    </source>
</evidence>
<dbReference type="GO" id="GO:0005819">
    <property type="term" value="C:spindle"/>
    <property type="evidence" value="ECO:0007669"/>
    <property type="project" value="UniProtKB-SubCell"/>
</dbReference>
<keyword evidence="6" id="KW-0206">Cytoskeleton</keyword>
<proteinExistence type="predicted"/>
<keyword evidence="5" id="KW-0175">Coiled coil</keyword>
<dbReference type="InterPro" id="IPR036859">
    <property type="entry name" value="CAP-Gly_dom_sf"/>
</dbReference>
<keyword evidence="4" id="KW-0243">Dynein</keyword>
<dbReference type="InterPro" id="IPR000938">
    <property type="entry name" value="CAP-Gly_domain"/>
</dbReference>
<feature type="compositionally biased region" description="Polar residues" evidence="7">
    <location>
        <begin position="189"/>
        <end position="203"/>
    </location>
</feature>
<evidence type="ECO:0000259" key="8">
    <source>
        <dbReference type="PROSITE" id="PS50245"/>
    </source>
</evidence>
<dbReference type="GO" id="GO:0030286">
    <property type="term" value="C:dynein complex"/>
    <property type="evidence" value="ECO:0007669"/>
    <property type="project" value="UniProtKB-KW"/>
</dbReference>
<dbReference type="PROSITE" id="PS50245">
    <property type="entry name" value="CAP_GLY_2"/>
    <property type="match status" value="1"/>
</dbReference>
<dbReference type="Pfam" id="PF01302">
    <property type="entry name" value="CAP_GLY"/>
    <property type="match status" value="1"/>
</dbReference>
<dbReference type="PANTHER" id="PTHR18916:SF6">
    <property type="entry name" value="DYNACTIN SUBUNIT 1"/>
    <property type="match status" value="1"/>
</dbReference>
<evidence type="ECO:0000256" key="1">
    <source>
        <dbReference type="ARBA" id="ARBA00004186"/>
    </source>
</evidence>